<comment type="similarity">
    <text evidence="3">Belongs to the flavin monoamine oxidase family.</text>
</comment>
<evidence type="ECO:0000256" key="4">
    <source>
        <dbReference type="ARBA" id="ARBA00012535"/>
    </source>
</evidence>
<dbReference type="GO" id="GO:0009851">
    <property type="term" value="P:auxin biosynthetic process"/>
    <property type="evidence" value="ECO:0007669"/>
    <property type="project" value="UniProtKB-KW"/>
</dbReference>
<evidence type="ECO:0000256" key="3">
    <source>
        <dbReference type="ARBA" id="ARBA00005995"/>
    </source>
</evidence>
<geneLocation type="plasmid" evidence="11">
    <name>pRp12D01</name>
</geneLocation>
<keyword evidence="7" id="KW-0073">Auxin biosynthesis</keyword>
<evidence type="ECO:0000256" key="9">
    <source>
        <dbReference type="SAM" id="MobiDB-lite"/>
    </source>
</evidence>
<organism evidence="11">
    <name type="scientific">Ralstonia pickettii (strain 12D)</name>
    <dbReference type="NCBI Taxonomy" id="428406"/>
    <lineage>
        <taxon>Bacteria</taxon>
        <taxon>Pseudomonadati</taxon>
        <taxon>Pseudomonadota</taxon>
        <taxon>Betaproteobacteria</taxon>
        <taxon>Burkholderiales</taxon>
        <taxon>Burkholderiaceae</taxon>
        <taxon>Ralstonia</taxon>
    </lineage>
</organism>
<dbReference type="HOGENOM" id="CLU_004498_10_3_4"/>
<dbReference type="EMBL" id="CP001646">
    <property type="protein sequence ID" value="ACS65947.1"/>
    <property type="molecule type" value="Genomic_DNA"/>
</dbReference>
<dbReference type="PANTHER" id="PTHR10742:SF386">
    <property type="entry name" value="LYSINE-SPECIFIC HISTONE DEMETHYLASE 1A"/>
    <property type="match status" value="1"/>
</dbReference>
<evidence type="ECO:0000256" key="7">
    <source>
        <dbReference type="ARBA" id="ARBA00023070"/>
    </source>
</evidence>
<evidence type="ECO:0000256" key="8">
    <source>
        <dbReference type="ARBA" id="ARBA00047321"/>
    </source>
</evidence>
<evidence type="ECO:0000256" key="6">
    <source>
        <dbReference type="ARBA" id="ARBA00023002"/>
    </source>
</evidence>
<feature type="region of interest" description="Disordered" evidence="9">
    <location>
        <begin position="40"/>
        <end position="62"/>
    </location>
</feature>
<gene>
    <name evidence="11" type="ordered locus">Rpic12D_4710</name>
</gene>
<dbReference type="AlphaFoldDB" id="C6BQA0"/>
<dbReference type="KEGG" id="rpf:Rpic12D_4710"/>
<feature type="domain" description="Amine oxidase" evidence="10">
    <location>
        <begin position="74"/>
        <end position="478"/>
    </location>
</feature>
<dbReference type="PRINTS" id="PR00419">
    <property type="entry name" value="ADXRDTASE"/>
</dbReference>
<dbReference type="InterPro" id="IPR050281">
    <property type="entry name" value="Flavin_monoamine_oxidase"/>
</dbReference>
<evidence type="ECO:0000256" key="5">
    <source>
        <dbReference type="ARBA" id="ARBA00017871"/>
    </source>
</evidence>
<name>C6BQA0_RALP1</name>
<dbReference type="Gene3D" id="3.90.660.10">
    <property type="match status" value="1"/>
</dbReference>
<comment type="similarity">
    <text evidence="2">Belongs to the tryptophan 2-monooxygenase family.</text>
</comment>
<dbReference type="Gene3D" id="3.50.50.60">
    <property type="entry name" value="FAD/NAD(P)-binding domain"/>
    <property type="match status" value="1"/>
</dbReference>
<evidence type="ECO:0000256" key="2">
    <source>
        <dbReference type="ARBA" id="ARBA00005833"/>
    </source>
</evidence>
<evidence type="ECO:0000256" key="1">
    <source>
        <dbReference type="ARBA" id="ARBA00004814"/>
    </source>
</evidence>
<reference evidence="11" key="1">
    <citation type="submission" date="2009-06" db="EMBL/GenBank/DDBJ databases">
        <title>Complete sequence plasmid 1 of Ralstonia pickettii 12D.</title>
        <authorList>
            <consortium name="US DOE Joint Genome Institute"/>
            <person name="Lucas S."/>
            <person name="Copeland A."/>
            <person name="Lapidus A."/>
            <person name="Glavina del Rio T."/>
            <person name="Dalin E."/>
            <person name="Tice H."/>
            <person name="Bruce D."/>
            <person name="Goodwin L."/>
            <person name="Pitluck S."/>
            <person name="Sims D."/>
            <person name="Meincke L."/>
            <person name="Brettin T."/>
            <person name="Detter J.C."/>
            <person name="Han C."/>
            <person name="Larimer F."/>
            <person name="Land M."/>
            <person name="Hauser L."/>
            <person name="Kyrpides N."/>
            <person name="Ovchinnikova G."/>
            <person name="Marsh T."/>
            <person name="Richardson P."/>
        </authorList>
    </citation>
    <scope>NUCLEOTIDE SEQUENCE [LARGE SCALE GENOMIC DNA]</scope>
    <source>
        <plasmid evidence="11">12D</plasmid>
        <plasmid evidence="11">pRp12D01</plasmid>
    </source>
</reference>
<dbReference type="InterPro" id="IPR002937">
    <property type="entry name" value="Amino_oxidase"/>
</dbReference>
<accession>C6BQA0</accession>
<dbReference type="PANTHER" id="PTHR10742">
    <property type="entry name" value="FLAVIN MONOAMINE OXIDASE"/>
    <property type="match status" value="1"/>
</dbReference>
<keyword evidence="6" id="KW-0560">Oxidoreductase</keyword>
<sequence>MQKRKFIKEFLRSVSLGAIAPSELSSILFAINGASSDAVAAPDEKKPVGKPRPVDGRSTSSRRGESVIVIGAGIAGLAAANSLVREGYSVTVLESQSSVGGRLQTDRSLGVPFDRGASWIHGPNGNPLTTLASRAGAKTFETDDDNVVVYDLDGRAYSDDRISSAEDLYNDVLDRISDLGDIDDSFLDVFRKNYPGYLNDRLWKYMLSAFLEFNSGGDISKLSSLYFDDDENFSGDDVIITNGYDTIAKFLAKGILIVNNSRVVEVNYSDSEALVTVAGGAAYRASYVVVTVPLGVLKNNIIRFTPGLPLSKVKAVSRMGMGNVNKFLLMWDEVFWDDELQYIGVTPDSRGKFNYFLNVNKFSQSSKSLMTFAFGDYADVTERMSDRLVLDAIMGNLRAIYGNEIHNPRAMLRTSWRSDINSFGAYSFAANGTSSSDFDVMAESVGNRLFFAGEHTSRKYRGTVHGAYLSGVREANKISNL</sequence>
<dbReference type="SUPFAM" id="SSF54373">
    <property type="entry name" value="FAD-linked reductases, C-terminal domain"/>
    <property type="match status" value="1"/>
</dbReference>
<keyword evidence="11" id="KW-0614">Plasmid</keyword>
<dbReference type="SUPFAM" id="SSF51905">
    <property type="entry name" value="FAD/NAD(P)-binding domain"/>
    <property type="match status" value="1"/>
</dbReference>
<dbReference type="GO" id="GO:0050361">
    <property type="term" value="F:tryptophan 2-monooxygenase activity"/>
    <property type="evidence" value="ECO:0007669"/>
    <property type="project" value="UniProtKB-EC"/>
</dbReference>
<feature type="compositionally biased region" description="Basic and acidic residues" evidence="9">
    <location>
        <begin position="42"/>
        <end position="55"/>
    </location>
</feature>
<protein>
    <recommendedName>
        <fullName evidence="5">Tryptophan 2-monooxygenase</fullName>
        <ecNumber evidence="4">1.13.12.3</ecNumber>
    </recommendedName>
</protein>
<comment type="catalytic activity">
    <reaction evidence="8">
        <text>L-tryptophan + O2 = indole-3-acetamide + CO2 + H2O</text>
        <dbReference type="Rhea" id="RHEA:16165"/>
        <dbReference type="ChEBI" id="CHEBI:15377"/>
        <dbReference type="ChEBI" id="CHEBI:15379"/>
        <dbReference type="ChEBI" id="CHEBI:16031"/>
        <dbReference type="ChEBI" id="CHEBI:16526"/>
        <dbReference type="ChEBI" id="CHEBI:57912"/>
        <dbReference type="EC" id="1.13.12.3"/>
    </reaction>
</comment>
<dbReference type="InterPro" id="IPR036188">
    <property type="entry name" value="FAD/NAD-bd_sf"/>
</dbReference>
<dbReference type="Pfam" id="PF01593">
    <property type="entry name" value="Amino_oxidase"/>
    <property type="match status" value="1"/>
</dbReference>
<comment type="pathway">
    <text evidence="1">Plant hormone metabolism; auxin biosynthesis.</text>
</comment>
<proteinExistence type="inferred from homology"/>
<dbReference type="EC" id="1.13.12.3" evidence="4"/>
<evidence type="ECO:0000313" key="11">
    <source>
        <dbReference type="EMBL" id="ACS65947.1"/>
    </source>
</evidence>
<evidence type="ECO:0000259" key="10">
    <source>
        <dbReference type="Pfam" id="PF01593"/>
    </source>
</evidence>